<evidence type="ECO:0000256" key="2">
    <source>
        <dbReference type="ARBA" id="ARBA00022553"/>
    </source>
</evidence>
<gene>
    <name evidence="11" type="primary">rsxD</name>
    <name evidence="10" type="synonym">rnfD</name>
    <name evidence="11" type="ORF">FCN80_13410</name>
</gene>
<evidence type="ECO:0000313" key="12">
    <source>
        <dbReference type="Proteomes" id="UP000305202"/>
    </source>
</evidence>
<feature type="transmembrane region" description="Helical" evidence="10">
    <location>
        <begin position="274"/>
        <end position="294"/>
    </location>
</feature>
<feature type="transmembrane region" description="Helical" evidence="10">
    <location>
        <begin position="214"/>
        <end position="235"/>
    </location>
</feature>
<evidence type="ECO:0000256" key="8">
    <source>
        <dbReference type="ARBA" id="ARBA00022989"/>
    </source>
</evidence>
<dbReference type="InterPro" id="IPR011303">
    <property type="entry name" value="RnfD_bac"/>
</dbReference>
<evidence type="ECO:0000256" key="6">
    <source>
        <dbReference type="ARBA" id="ARBA00022967"/>
    </source>
</evidence>
<comment type="subunit">
    <text evidence="10">The complex is composed of six subunits: RnfA, RnfB, RnfC, RnfD, RnfE and RnfG.</text>
</comment>
<keyword evidence="2 10" id="KW-0597">Phosphoprotein</keyword>
<dbReference type="EC" id="7.-.-.-" evidence="10"/>
<keyword evidence="10" id="KW-1003">Cell membrane</keyword>
<evidence type="ECO:0000256" key="10">
    <source>
        <dbReference type="HAMAP-Rule" id="MF_00462"/>
    </source>
</evidence>
<comment type="function">
    <text evidence="10">Part of a membrane-bound complex that couples electron transfer with translocation of ions across the membrane.</text>
</comment>
<dbReference type="NCBIfam" id="TIGR01946">
    <property type="entry name" value="rnfD"/>
    <property type="match status" value="1"/>
</dbReference>
<keyword evidence="10" id="KW-0997">Cell inner membrane</keyword>
<dbReference type="NCBIfam" id="NF002011">
    <property type="entry name" value="PRK00816.1"/>
    <property type="match status" value="1"/>
</dbReference>
<accession>A0ABY2SJK7</accession>
<keyword evidence="9 10" id="KW-0472">Membrane</keyword>
<feature type="transmembrane region" description="Helical" evidence="10">
    <location>
        <begin position="20"/>
        <end position="39"/>
    </location>
</feature>
<comment type="caution">
    <text evidence="11">The sequence shown here is derived from an EMBL/GenBank/DDBJ whole genome shotgun (WGS) entry which is preliminary data.</text>
</comment>
<keyword evidence="6 10" id="KW-1278">Translocase</keyword>
<protein>
    <recommendedName>
        <fullName evidence="10">Ion-translocating oxidoreductase complex subunit D</fullName>
        <ecNumber evidence="10">7.-.-.-</ecNumber>
    </recommendedName>
    <alternativeName>
        <fullName evidence="10">Rnf electron transport complex subunit D</fullName>
    </alternativeName>
</protein>
<dbReference type="Proteomes" id="UP000305202">
    <property type="component" value="Unassembled WGS sequence"/>
</dbReference>
<keyword evidence="7 10" id="KW-0249">Electron transport</keyword>
<keyword evidence="8 10" id="KW-1133">Transmembrane helix</keyword>
<dbReference type="InterPro" id="IPR004338">
    <property type="entry name" value="NqrB/RnfD"/>
</dbReference>
<dbReference type="HAMAP" id="MF_00462">
    <property type="entry name" value="RsxD_RnfD"/>
    <property type="match status" value="1"/>
</dbReference>
<feature type="transmembrane region" description="Helical" evidence="10">
    <location>
        <begin position="301"/>
        <end position="318"/>
    </location>
</feature>
<feature type="modified residue" description="FMN phosphoryl threonine" evidence="10">
    <location>
        <position position="187"/>
    </location>
</feature>
<dbReference type="Pfam" id="PF03116">
    <property type="entry name" value="NQR2_RnfD_RnfE"/>
    <property type="match status" value="1"/>
</dbReference>
<comment type="similarity">
    <text evidence="10">Belongs to the NqrB/RnfD family.</text>
</comment>
<evidence type="ECO:0000256" key="1">
    <source>
        <dbReference type="ARBA" id="ARBA00022448"/>
    </source>
</evidence>
<dbReference type="PANTHER" id="PTHR30578:SF0">
    <property type="entry name" value="ION-TRANSLOCATING OXIDOREDUCTASE COMPLEX SUBUNIT D"/>
    <property type="match status" value="1"/>
</dbReference>
<feature type="transmembrane region" description="Helical" evidence="10">
    <location>
        <begin position="45"/>
        <end position="64"/>
    </location>
</feature>
<dbReference type="RefSeq" id="WP_136990663.1">
    <property type="nucleotide sequence ID" value="NZ_SZPQ01000018.1"/>
</dbReference>
<sequence>MAFKIASSPFTRQRNSTRRIMLHVLAACLPGFFALSYFFGWGTLIQILLACLVALLCEAGIVALRKQPVGERLADFSAILTAVLLGLSLPPLAPWWIAVIATLSAIGIAKQLYGGLGQNPFNPAMVGYVIVLISFPVQMTSWLPDSAFLPHTASLTQSLALIFTGHDANGLDLQQFRQGYDGLTQATPLDNFKTHSRLGQDAATILRQPVYDGWLAGFAWQWVNIAFLAGGVFMLWRKVIDWRIPAGCLAGLILCATLAWWWAPLSELPPATELFSGSTMLGAFFIATDPVTAATTSRGRLIYGALIGGLCWLIRTFGGYPEGMAFAVLLANLCVPLIDHYTQPRAYGHD</sequence>
<proteinExistence type="inferred from homology"/>
<evidence type="ECO:0000256" key="3">
    <source>
        <dbReference type="ARBA" id="ARBA00022630"/>
    </source>
</evidence>
<evidence type="ECO:0000256" key="7">
    <source>
        <dbReference type="ARBA" id="ARBA00022982"/>
    </source>
</evidence>
<keyword evidence="4 10" id="KW-0288">FMN</keyword>
<comment type="subcellular location">
    <subcellularLocation>
        <location evidence="10">Cell inner membrane</location>
        <topology evidence="10">Multi-pass membrane protein</topology>
    </subcellularLocation>
</comment>
<keyword evidence="3 10" id="KW-0285">Flavoprotein</keyword>
<evidence type="ECO:0000256" key="9">
    <source>
        <dbReference type="ARBA" id="ARBA00023136"/>
    </source>
</evidence>
<dbReference type="PANTHER" id="PTHR30578">
    <property type="entry name" value="ELECTRON TRANSPORT COMPLEX PROTEIN RNFD"/>
    <property type="match status" value="1"/>
</dbReference>
<keyword evidence="12" id="KW-1185">Reference proteome</keyword>
<dbReference type="EMBL" id="SZPQ01000018">
    <property type="protein sequence ID" value="TKI05659.1"/>
    <property type="molecule type" value="Genomic_DNA"/>
</dbReference>
<feature type="transmembrane region" description="Helical" evidence="10">
    <location>
        <begin position="73"/>
        <end position="89"/>
    </location>
</feature>
<organism evidence="11 12">
    <name type="scientific">Martelella alba</name>
    <dbReference type="NCBI Taxonomy" id="2590451"/>
    <lineage>
        <taxon>Bacteria</taxon>
        <taxon>Pseudomonadati</taxon>
        <taxon>Pseudomonadota</taxon>
        <taxon>Alphaproteobacteria</taxon>
        <taxon>Hyphomicrobiales</taxon>
        <taxon>Aurantimonadaceae</taxon>
        <taxon>Martelella</taxon>
    </lineage>
</organism>
<reference evidence="11 12" key="1">
    <citation type="submission" date="2019-04" db="EMBL/GenBank/DDBJ databases">
        <authorList>
            <person name="Li M."/>
            <person name="Gao C."/>
        </authorList>
    </citation>
    <scope>NUCLEOTIDE SEQUENCE [LARGE SCALE GENOMIC DNA]</scope>
    <source>
        <strain evidence="11 12">BGMRC 2031</strain>
    </source>
</reference>
<evidence type="ECO:0000256" key="5">
    <source>
        <dbReference type="ARBA" id="ARBA00022692"/>
    </source>
</evidence>
<name>A0ABY2SJK7_9HYPH</name>
<comment type="cofactor">
    <cofactor evidence="10">
        <name>FMN</name>
        <dbReference type="ChEBI" id="CHEBI:58210"/>
    </cofactor>
</comment>
<keyword evidence="5 10" id="KW-0812">Transmembrane</keyword>
<keyword evidence="1 10" id="KW-0813">Transport</keyword>
<feature type="transmembrane region" description="Helical" evidence="10">
    <location>
        <begin position="242"/>
        <end position="262"/>
    </location>
</feature>
<evidence type="ECO:0000256" key="4">
    <source>
        <dbReference type="ARBA" id="ARBA00022643"/>
    </source>
</evidence>
<evidence type="ECO:0000313" key="11">
    <source>
        <dbReference type="EMBL" id="TKI05659.1"/>
    </source>
</evidence>